<evidence type="ECO:0000256" key="1">
    <source>
        <dbReference type="ARBA" id="ARBA00004141"/>
    </source>
</evidence>
<feature type="transmembrane region" description="Helical" evidence="10">
    <location>
        <begin position="380"/>
        <end position="401"/>
    </location>
</feature>
<evidence type="ECO:0000256" key="4">
    <source>
        <dbReference type="ARBA" id="ARBA00022692"/>
    </source>
</evidence>
<evidence type="ECO:0000259" key="11">
    <source>
        <dbReference type="PROSITE" id="PS50893"/>
    </source>
</evidence>
<dbReference type="GO" id="GO:0016020">
    <property type="term" value="C:membrane"/>
    <property type="evidence" value="ECO:0007669"/>
    <property type="project" value="UniProtKB-SubCell"/>
</dbReference>
<dbReference type="InterPro" id="IPR011527">
    <property type="entry name" value="ABC1_TM_dom"/>
</dbReference>
<dbReference type="InterPro" id="IPR017871">
    <property type="entry name" value="ABC_transporter-like_CS"/>
</dbReference>
<dbReference type="Pfam" id="PF00005">
    <property type="entry name" value="ABC_tran"/>
    <property type="match status" value="1"/>
</dbReference>
<dbReference type="PROSITE" id="PS50893">
    <property type="entry name" value="ABC_TRANSPORTER_2"/>
    <property type="match status" value="1"/>
</dbReference>
<keyword evidence="3" id="KW-0813">Transport</keyword>
<dbReference type="GO" id="GO:0140359">
    <property type="term" value="F:ABC-type transporter activity"/>
    <property type="evidence" value="ECO:0007669"/>
    <property type="project" value="InterPro"/>
</dbReference>
<feature type="transmembrane region" description="Helical" evidence="10">
    <location>
        <begin position="190"/>
        <end position="213"/>
    </location>
</feature>
<dbReference type="PROSITE" id="PS50929">
    <property type="entry name" value="ABC_TM1F"/>
    <property type="match status" value="1"/>
</dbReference>
<dbReference type="PANTHER" id="PTHR24223">
    <property type="entry name" value="ATP-BINDING CASSETTE SUB-FAMILY C"/>
    <property type="match status" value="1"/>
</dbReference>
<protein>
    <recommendedName>
        <fullName evidence="15">ABC transporter domain-containing protein</fullName>
    </recommendedName>
</protein>
<evidence type="ECO:0000256" key="7">
    <source>
        <dbReference type="ARBA" id="ARBA00022989"/>
    </source>
</evidence>
<evidence type="ECO:0008006" key="15">
    <source>
        <dbReference type="Google" id="ProtNLM"/>
    </source>
</evidence>
<feature type="region of interest" description="Disordered" evidence="9">
    <location>
        <begin position="1"/>
        <end position="58"/>
    </location>
</feature>
<dbReference type="SUPFAM" id="SSF52540">
    <property type="entry name" value="P-loop containing nucleoside triphosphate hydrolases"/>
    <property type="match status" value="1"/>
</dbReference>
<name>A0A448ZT79_9STRA</name>
<dbReference type="EMBL" id="CAACVS010000689">
    <property type="protein sequence ID" value="VEU45153.1"/>
    <property type="molecule type" value="Genomic_DNA"/>
</dbReference>
<keyword evidence="8 10" id="KW-0472">Membrane</keyword>
<gene>
    <name evidence="13" type="ORF">PSNMU_V1.4_AUG-EV-PASAV3_0123050</name>
</gene>
<evidence type="ECO:0000256" key="10">
    <source>
        <dbReference type="SAM" id="Phobius"/>
    </source>
</evidence>
<evidence type="ECO:0000256" key="5">
    <source>
        <dbReference type="ARBA" id="ARBA00022741"/>
    </source>
</evidence>
<evidence type="ECO:0000259" key="12">
    <source>
        <dbReference type="PROSITE" id="PS50929"/>
    </source>
</evidence>
<dbReference type="Gene3D" id="1.20.1560.10">
    <property type="entry name" value="ABC transporter type 1, transmembrane domain"/>
    <property type="match status" value="1"/>
</dbReference>
<dbReference type="CDD" id="cd03250">
    <property type="entry name" value="ABCC_MRP_domain1"/>
    <property type="match status" value="1"/>
</dbReference>
<dbReference type="Gene3D" id="3.40.50.300">
    <property type="entry name" value="P-loop containing nucleotide triphosphate hydrolases"/>
    <property type="match status" value="1"/>
</dbReference>
<comment type="subcellular location">
    <subcellularLocation>
        <location evidence="1">Membrane</location>
        <topology evidence="1">Multi-pass membrane protein</topology>
    </subcellularLocation>
</comment>
<dbReference type="Pfam" id="PF00664">
    <property type="entry name" value="ABC_membrane"/>
    <property type="match status" value="1"/>
</dbReference>
<accession>A0A448ZT79</accession>
<feature type="compositionally biased region" description="Basic and acidic residues" evidence="9">
    <location>
        <begin position="27"/>
        <end position="54"/>
    </location>
</feature>
<keyword evidence="7 10" id="KW-1133">Transmembrane helix</keyword>
<feature type="transmembrane region" description="Helical" evidence="10">
    <location>
        <begin position="153"/>
        <end position="178"/>
    </location>
</feature>
<organism evidence="13 14">
    <name type="scientific">Pseudo-nitzschia multistriata</name>
    <dbReference type="NCBI Taxonomy" id="183589"/>
    <lineage>
        <taxon>Eukaryota</taxon>
        <taxon>Sar</taxon>
        <taxon>Stramenopiles</taxon>
        <taxon>Ochrophyta</taxon>
        <taxon>Bacillariophyta</taxon>
        <taxon>Bacillariophyceae</taxon>
        <taxon>Bacillariophycidae</taxon>
        <taxon>Bacillariales</taxon>
        <taxon>Bacillariaceae</taxon>
        <taxon>Pseudo-nitzschia</taxon>
    </lineage>
</organism>
<dbReference type="InterPro" id="IPR036640">
    <property type="entry name" value="ABC1_TM_sf"/>
</dbReference>
<keyword evidence="14" id="KW-1185">Reference proteome</keyword>
<dbReference type="InterPro" id="IPR050173">
    <property type="entry name" value="ABC_transporter_C-like"/>
</dbReference>
<dbReference type="GO" id="GO:0016887">
    <property type="term" value="F:ATP hydrolysis activity"/>
    <property type="evidence" value="ECO:0007669"/>
    <property type="project" value="InterPro"/>
</dbReference>
<evidence type="ECO:0000256" key="9">
    <source>
        <dbReference type="SAM" id="MobiDB-lite"/>
    </source>
</evidence>
<keyword evidence="4 10" id="KW-0812">Transmembrane</keyword>
<evidence type="ECO:0000256" key="8">
    <source>
        <dbReference type="ARBA" id="ARBA00023136"/>
    </source>
</evidence>
<dbReference type="SMART" id="SM00382">
    <property type="entry name" value="AAA"/>
    <property type="match status" value="1"/>
</dbReference>
<dbReference type="SUPFAM" id="SSF90123">
    <property type="entry name" value="ABC transporter transmembrane region"/>
    <property type="match status" value="1"/>
</dbReference>
<feature type="transmembrane region" description="Helical" evidence="10">
    <location>
        <begin position="294"/>
        <end position="312"/>
    </location>
</feature>
<comment type="similarity">
    <text evidence="2">Belongs to the ABC transporter superfamily. ABCC family. Conjugate transporter (TC 3.A.1.208) subfamily.</text>
</comment>
<dbReference type="PROSITE" id="PS00211">
    <property type="entry name" value="ABC_TRANSPORTER_1"/>
    <property type="match status" value="1"/>
</dbReference>
<evidence type="ECO:0000256" key="6">
    <source>
        <dbReference type="ARBA" id="ARBA00022840"/>
    </source>
</evidence>
<dbReference type="InterPro" id="IPR027417">
    <property type="entry name" value="P-loop_NTPase"/>
</dbReference>
<dbReference type="InterPro" id="IPR003593">
    <property type="entry name" value="AAA+_ATPase"/>
</dbReference>
<evidence type="ECO:0000256" key="3">
    <source>
        <dbReference type="ARBA" id="ARBA00022448"/>
    </source>
</evidence>
<keyword evidence="5" id="KW-0547">Nucleotide-binding</keyword>
<dbReference type="CDD" id="cd18579">
    <property type="entry name" value="ABC_6TM_ABCC_D1"/>
    <property type="match status" value="1"/>
</dbReference>
<feature type="transmembrane region" description="Helical" evidence="10">
    <location>
        <begin position="262"/>
        <end position="288"/>
    </location>
</feature>
<feature type="domain" description="ABC transmembrane type-1" evidence="12">
    <location>
        <begin position="159"/>
        <end position="421"/>
    </location>
</feature>
<sequence>MCNYAEIKKEKSDTDISDSNGRKRERARNDNMDNESKDPLHPTRSDGDNDRIGTESRPANMMASAPWWSRVIFRWPYPLLKLGLERPLEEIDLPEILPKDTSRYNREYLMELWDREKERCRKKNQCRTSGSSQQPPLKPSLHRAILRDFFHSMWYIQPCMFLSSTAKIVQALFLGKLIESFEVSGANTSGYIFAGVIVACGIVVLFEHHHIFFVTWRKGMQLRVSCVGAIYGKCLKLSSTHQETNANSGRIMNLASNDVERFLLASLFISYLIWSPLQAIAILVVGWFQMGPAFAVGFCLLIFGFVPFQFYLSNRFAFLRSKIAAITDQRVNFVSQAVQGARVMKMSGYEYRFFDRISKGRHREVAQIIRATNLKALNEALFFACNIVVSLVIFLMHVGVFDGTLSPGNVYTVFTLVNILQLELTKHVSLGVMGVSEVYVSISRIQKFLEFPERPAGNTSKCVANLLSGEGKMDRGPKGADDLIASSTDSEPNDQKIAISLSNVDCYWNQVKACDSRSDEKVSPTGPELDMVKPASTSSSEKEEETESAIDSGLVSALSDISLDLERGRLTCVIGTVGSGKSALLQAVVGELPAYRGSISFISEEGSYQTSNSSRQKISYAAQDPWIMDGTVRENITMGLSFRQEWYDKVVDACGLRMDFSLFRDGDSTIVGDRGVQCSGGQRARIGLARAIYRDAEVLVADDPLSAVDAKVGRQIFQEALLGLCVNQGICVLLATHQHQYVHNYRCVLMVDGRIGCRGSYAECLDAAGGKLSIHEAADIDDTSINKSQLGEDDAEEQMRTPIRDARESVVKTSNDEIGNIEVEVEKSAGNTAAKEESKEGTNRGVVEFETYKNYIYAMGGWPVAAFLLFTFCTTQGVALWTIITMGLWAELPPQEQRSWNIVGIQESA</sequence>
<dbReference type="AlphaFoldDB" id="A0A448ZT79"/>
<evidence type="ECO:0000313" key="13">
    <source>
        <dbReference type="EMBL" id="VEU45153.1"/>
    </source>
</evidence>
<keyword evidence="6" id="KW-0067">ATP-binding</keyword>
<dbReference type="Proteomes" id="UP000291116">
    <property type="component" value="Unassembled WGS sequence"/>
</dbReference>
<dbReference type="GO" id="GO:0005524">
    <property type="term" value="F:ATP binding"/>
    <property type="evidence" value="ECO:0007669"/>
    <property type="project" value="UniProtKB-KW"/>
</dbReference>
<evidence type="ECO:0000313" key="14">
    <source>
        <dbReference type="Proteomes" id="UP000291116"/>
    </source>
</evidence>
<feature type="domain" description="ABC transporter" evidence="11">
    <location>
        <begin position="541"/>
        <end position="777"/>
    </location>
</feature>
<feature type="compositionally biased region" description="Basic and acidic residues" evidence="9">
    <location>
        <begin position="1"/>
        <end position="14"/>
    </location>
</feature>
<reference evidence="13 14" key="1">
    <citation type="submission" date="2019-01" db="EMBL/GenBank/DDBJ databases">
        <authorList>
            <person name="Ferrante I. M."/>
        </authorList>
    </citation>
    <scope>NUCLEOTIDE SEQUENCE [LARGE SCALE GENOMIC DNA]</scope>
    <source>
        <strain evidence="13 14">B856</strain>
    </source>
</reference>
<evidence type="ECO:0000256" key="2">
    <source>
        <dbReference type="ARBA" id="ARBA00009726"/>
    </source>
</evidence>
<dbReference type="InterPro" id="IPR044746">
    <property type="entry name" value="ABCC_6TM_D1"/>
</dbReference>
<dbReference type="PANTHER" id="PTHR24223:SF456">
    <property type="entry name" value="MULTIDRUG RESISTANCE-ASSOCIATED PROTEIN LETHAL(2)03659"/>
    <property type="match status" value="1"/>
</dbReference>
<proteinExistence type="inferred from homology"/>
<feature type="region of interest" description="Disordered" evidence="9">
    <location>
        <begin position="517"/>
        <end position="551"/>
    </location>
</feature>
<dbReference type="OrthoDB" id="6500128at2759"/>
<dbReference type="InterPro" id="IPR003439">
    <property type="entry name" value="ABC_transporter-like_ATP-bd"/>
</dbReference>